<proteinExistence type="predicted"/>
<evidence type="ECO:0000313" key="1">
    <source>
        <dbReference type="EMBL" id="CAF1989888.1"/>
    </source>
</evidence>
<accession>A0A816MTQ8</accession>
<protein>
    <submittedName>
        <fullName evidence="1">Uncharacterized protein</fullName>
    </submittedName>
</protein>
<feature type="non-terminal residue" evidence="1">
    <location>
        <position position="97"/>
    </location>
</feature>
<feature type="non-terminal residue" evidence="1">
    <location>
        <position position="1"/>
    </location>
</feature>
<dbReference type="EMBL" id="CAJNRE010002745">
    <property type="protein sequence ID" value="CAF1989888.1"/>
    <property type="molecule type" value="Genomic_DNA"/>
</dbReference>
<comment type="caution">
    <text evidence="1">The sequence shown here is derived from an EMBL/GenBank/DDBJ whole genome shotgun (WGS) entry which is preliminary data.</text>
</comment>
<sequence length="97" mass="11157">ELHRQGRISRLSTSQNQSIIDTRKDSTTVNSILSNVHNDQQSLTLSIYTSNTSKDNKISSTKETFTPKIKIEANEIDYQIIEQINLNKDTQLNKKRH</sequence>
<evidence type="ECO:0000313" key="2">
    <source>
        <dbReference type="Proteomes" id="UP000663824"/>
    </source>
</evidence>
<gene>
    <name evidence="1" type="ORF">MBJ925_LOCUS7716</name>
</gene>
<dbReference type="Proteomes" id="UP000663824">
    <property type="component" value="Unassembled WGS sequence"/>
</dbReference>
<dbReference type="AlphaFoldDB" id="A0A816MTQ8"/>
<reference evidence="1" key="1">
    <citation type="submission" date="2021-02" db="EMBL/GenBank/DDBJ databases">
        <authorList>
            <person name="Nowell W R."/>
        </authorList>
    </citation>
    <scope>NUCLEOTIDE SEQUENCE</scope>
</reference>
<organism evidence="1 2">
    <name type="scientific">Rotaria magnacalcarata</name>
    <dbReference type="NCBI Taxonomy" id="392030"/>
    <lineage>
        <taxon>Eukaryota</taxon>
        <taxon>Metazoa</taxon>
        <taxon>Spiralia</taxon>
        <taxon>Gnathifera</taxon>
        <taxon>Rotifera</taxon>
        <taxon>Eurotatoria</taxon>
        <taxon>Bdelloidea</taxon>
        <taxon>Philodinida</taxon>
        <taxon>Philodinidae</taxon>
        <taxon>Rotaria</taxon>
    </lineage>
</organism>
<name>A0A816MTQ8_9BILA</name>